<accession>A0A2A2SKG4</accession>
<keyword evidence="3" id="KW-1185">Reference proteome</keyword>
<dbReference type="Proteomes" id="UP000218151">
    <property type="component" value="Unassembled WGS sequence"/>
</dbReference>
<dbReference type="InterPro" id="IPR011008">
    <property type="entry name" value="Dimeric_a/b-barrel"/>
</dbReference>
<evidence type="ECO:0000256" key="1">
    <source>
        <dbReference type="SAM" id="Phobius"/>
    </source>
</evidence>
<dbReference type="OrthoDB" id="7574297at2"/>
<keyword evidence="1" id="KW-1133">Transmembrane helix</keyword>
<dbReference type="Gene3D" id="3.30.70.100">
    <property type="match status" value="1"/>
</dbReference>
<dbReference type="PANTHER" id="PTHR40057">
    <property type="entry name" value="SLR1162 PROTEIN"/>
    <property type="match status" value="1"/>
</dbReference>
<name>A0A2A2SKG4_9SPHN</name>
<keyword evidence="1" id="KW-0472">Membrane</keyword>
<proteinExistence type="predicted"/>
<feature type="transmembrane region" description="Helical" evidence="1">
    <location>
        <begin position="111"/>
        <end position="131"/>
    </location>
</feature>
<dbReference type="PANTHER" id="PTHR40057:SF1">
    <property type="entry name" value="SLR1162 PROTEIN"/>
    <property type="match status" value="1"/>
</dbReference>
<evidence type="ECO:0000313" key="2">
    <source>
        <dbReference type="EMBL" id="PAX09501.1"/>
    </source>
</evidence>
<dbReference type="SUPFAM" id="SSF54909">
    <property type="entry name" value="Dimeric alpha+beta barrel"/>
    <property type="match status" value="1"/>
</dbReference>
<dbReference type="EMBL" id="NSLI01000001">
    <property type="protein sequence ID" value="PAX09501.1"/>
    <property type="molecule type" value="Genomic_DNA"/>
</dbReference>
<comment type="caution">
    <text evidence="2">The sequence shown here is derived from an EMBL/GenBank/DDBJ whole genome shotgun (WGS) entry which is preliminary data.</text>
</comment>
<sequence>MEHWSRSAVLVASRLIHAGREEEFGRWADRFDQAARECAGGRGGMRLEQPNGLVHFIQRFESEEAARRWCDSDVRRRLAAEADAFSIEHSEIATGDRVQVRLPSEASVPKWKLWLATWAAVFPLLLVMNAAVKAVAGGLPQPAQLAITSLAMTAVLTWFVLPELRKRLRPWLFRDDKDGSLKKEPG</sequence>
<organism evidence="2 3">
    <name type="scientific">Sphingomonas lenta</name>
    <dbReference type="NCBI Taxonomy" id="1141887"/>
    <lineage>
        <taxon>Bacteria</taxon>
        <taxon>Pseudomonadati</taxon>
        <taxon>Pseudomonadota</taxon>
        <taxon>Alphaproteobacteria</taxon>
        <taxon>Sphingomonadales</taxon>
        <taxon>Sphingomonadaceae</taxon>
        <taxon>Sphingomonas</taxon>
    </lineage>
</organism>
<feature type="transmembrane region" description="Helical" evidence="1">
    <location>
        <begin position="143"/>
        <end position="161"/>
    </location>
</feature>
<keyword evidence="1" id="KW-0812">Transmembrane</keyword>
<dbReference type="AlphaFoldDB" id="A0A2A2SKG4"/>
<evidence type="ECO:0008006" key="4">
    <source>
        <dbReference type="Google" id="ProtNLM"/>
    </source>
</evidence>
<dbReference type="RefSeq" id="WP_095996608.1">
    <property type="nucleotide sequence ID" value="NZ_NSLI01000001.1"/>
</dbReference>
<evidence type="ECO:0000313" key="3">
    <source>
        <dbReference type="Proteomes" id="UP000218151"/>
    </source>
</evidence>
<protein>
    <recommendedName>
        <fullName evidence="4">Antibiotic biosynthesis monooxygenase</fullName>
    </recommendedName>
</protein>
<gene>
    <name evidence="2" type="ORF">CKY28_01775</name>
</gene>
<dbReference type="InterPro" id="IPR038762">
    <property type="entry name" value="ABM_predict"/>
</dbReference>
<reference evidence="3" key="1">
    <citation type="submission" date="2017-09" db="EMBL/GenBank/DDBJ databases">
        <authorList>
            <person name="Feng G."/>
            <person name="Zhu H."/>
        </authorList>
    </citation>
    <scope>NUCLEOTIDE SEQUENCE [LARGE SCALE GENOMIC DNA]</scope>
    <source>
        <strain evidence="3">1PNM-20</strain>
    </source>
</reference>